<evidence type="ECO:0000313" key="2">
    <source>
        <dbReference type="Proteomes" id="UP000694005"/>
    </source>
</evidence>
<name>A0A8D9MEN2_BRACM</name>
<organism evidence="1 2">
    <name type="scientific">Brassica campestris</name>
    <name type="common">Field mustard</name>
    <dbReference type="NCBI Taxonomy" id="3711"/>
    <lineage>
        <taxon>Eukaryota</taxon>
        <taxon>Viridiplantae</taxon>
        <taxon>Streptophyta</taxon>
        <taxon>Embryophyta</taxon>
        <taxon>Tracheophyta</taxon>
        <taxon>Spermatophyta</taxon>
        <taxon>Magnoliopsida</taxon>
        <taxon>eudicotyledons</taxon>
        <taxon>Gunneridae</taxon>
        <taxon>Pentapetalae</taxon>
        <taxon>rosids</taxon>
        <taxon>malvids</taxon>
        <taxon>Brassicales</taxon>
        <taxon>Brassicaceae</taxon>
        <taxon>Brassiceae</taxon>
        <taxon>Brassica</taxon>
    </lineage>
</organism>
<sequence>MEESHIEEVESQNKVIEVAPALVSVHPSQKSIAVTVERINQLLWWMNKDSIRAIRYGASGKLFVCGRYDKLVKIWLHDFLLFSETSSYMIIMMADLLRRELVRLL</sequence>
<gene>
    <name evidence="1" type="ORF">BRAPAZ1V2_A10P01820.2</name>
</gene>
<dbReference type="Proteomes" id="UP000694005">
    <property type="component" value="Chromosome A10"/>
</dbReference>
<protein>
    <submittedName>
        <fullName evidence="1">Uncharacterized protein</fullName>
    </submittedName>
</protein>
<proteinExistence type="predicted"/>
<reference evidence="1 2" key="1">
    <citation type="submission" date="2021-07" db="EMBL/GenBank/DDBJ databases">
        <authorList>
            <consortium name="Genoscope - CEA"/>
            <person name="William W."/>
        </authorList>
    </citation>
    <scope>NUCLEOTIDE SEQUENCE [LARGE SCALE GENOMIC DNA]</scope>
</reference>
<dbReference type="AlphaFoldDB" id="A0A8D9MEN2"/>
<accession>A0A8D9MEN2</accession>
<dbReference type="EMBL" id="LS974626">
    <property type="protein sequence ID" value="CAG7908936.1"/>
    <property type="molecule type" value="Genomic_DNA"/>
</dbReference>
<evidence type="ECO:0000313" key="1">
    <source>
        <dbReference type="EMBL" id="CAG7908936.1"/>
    </source>
</evidence>
<dbReference type="Gramene" id="A10p01820.2_BraZ1">
    <property type="protein sequence ID" value="A10p01820.2_BraZ1.CDS"/>
    <property type="gene ID" value="A10g01820.2_BraZ1"/>
</dbReference>